<dbReference type="EMBL" id="CP041881">
    <property type="protein sequence ID" value="QDR66004.1"/>
    <property type="molecule type" value="Genomic_DNA"/>
</dbReference>
<keyword evidence="1" id="KW-0812">Transmembrane</keyword>
<feature type="transmembrane region" description="Helical" evidence="1">
    <location>
        <begin position="6"/>
        <end position="25"/>
    </location>
</feature>
<geneLocation type="plasmid" evidence="2">
    <name>pSSLNP162</name>
</geneLocation>
<dbReference type="RefSeq" id="WP_152292082.1">
    <property type="nucleotide sequence ID" value="NZ_CP041881.1"/>
</dbReference>
<proteinExistence type="predicted"/>
<keyword evidence="1" id="KW-0472">Membrane</keyword>
<gene>
    <name evidence="2" type="ORF">FPV13_13955</name>
</gene>
<evidence type="ECO:0000256" key="1">
    <source>
        <dbReference type="SAM" id="Phobius"/>
    </source>
</evidence>
<feature type="transmembrane region" description="Helical" evidence="1">
    <location>
        <begin position="32"/>
        <end position="53"/>
    </location>
</feature>
<reference evidence="2" key="1">
    <citation type="submission" date="2019-07" db="EMBL/GenBank/DDBJ databases">
        <title>Draft Genome Sequence of Megaplasmid-Bearing Staphylococcus scuiri strain B9-58B Isolated from Retail Pork.</title>
        <authorList>
            <person name="Neyaz L."/>
            <person name="Karki A.B."/>
            <person name="Fakhr M.K."/>
        </authorList>
    </citation>
    <scope>NUCLEOTIDE SEQUENCE</scope>
    <source>
        <strain evidence="2">B9-58B</strain>
        <plasmid evidence="2">pSSLNP162</plasmid>
    </source>
</reference>
<evidence type="ECO:0000313" key="2">
    <source>
        <dbReference type="EMBL" id="QDR66004.1"/>
    </source>
</evidence>
<keyword evidence="1" id="KW-1133">Transmembrane helix</keyword>
<sequence length="61" mass="7049">MKYFDFTFSFSVSMILYFVAVMVGFQEGYISLLLFAIPTLLLTVSLFILGGYYRLDDKSKQ</sequence>
<keyword evidence="2" id="KW-0614">Plasmid</keyword>
<name>A0A517CLV9_MAMSC</name>
<dbReference type="AlphaFoldDB" id="A0A517CLV9"/>
<protein>
    <submittedName>
        <fullName evidence="2">Uncharacterized protein</fullName>
    </submittedName>
</protein>
<accession>A0A517CLV9</accession>
<organism evidence="2">
    <name type="scientific">Mammaliicoccus sciuri</name>
    <name type="common">Staphylococcus sciuri</name>
    <dbReference type="NCBI Taxonomy" id="1296"/>
    <lineage>
        <taxon>Bacteria</taxon>
        <taxon>Bacillati</taxon>
        <taxon>Bacillota</taxon>
        <taxon>Bacilli</taxon>
        <taxon>Bacillales</taxon>
        <taxon>Staphylococcaceae</taxon>
        <taxon>Mammaliicoccus</taxon>
    </lineage>
</organism>